<evidence type="ECO:0000256" key="1">
    <source>
        <dbReference type="ARBA" id="ARBA00022837"/>
    </source>
</evidence>
<gene>
    <name evidence="2" type="ORF">NN484_27215</name>
</gene>
<reference evidence="2 3" key="1">
    <citation type="submission" date="2022-07" db="EMBL/GenBank/DDBJ databases">
        <authorList>
            <person name="Abrouk D."/>
            <person name="Moenne-Loccoz Y."/>
            <person name="Todorovic I."/>
            <person name="Raicevic V."/>
            <person name="Jovicic-Petrovic J."/>
        </authorList>
    </citation>
    <scope>NUCLEOTIDE SEQUENCE [LARGE SCALE GENOMIC DNA]</scope>
    <source>
        <strain evidence="3">IT-P374</strain>
    </source>
</reference>
<dbReference type="RefSeq" id="WP_425518796.1">
    <property type="nucleotide sequence ID" value="NZ_CP101655.1"/>
</dbReference>
<dbReference type="EMBL" id="CP101655">
    <property type="protein sequence ID" value="WDR36132.1"/>
    <property type="molecule type" value="Genomic_DNA"/>
</dbReference>
<dbReference type="InterPro" id="IPR001343">
    <property type="entry name" value="Hemolysn_Ca-bd"/>
</dbReference>
<feature type="non-terminal residue" evidence="2">
    <location>
        <position position="143"/>
    </location>
</feature>
<evidence type="ECO:0000313" key="3">
    <source>
        <dbReference type="Proteomes" id="UP001222282"/>
    </source>
</evidence>
<protein>
    <submittedName>
        <fullName evidence="2">Ig family protein</fullName>
    </submittedName>
</protein>
<dbReference type="PRINTS" id="PR00313">
    <property type="entry name" value="CABNDNGRPT"/>
</dbReference>
<sequence length="143" mass="14709">VIETDASLTAIDRVFSTIDYTLVQNVENLILLGNANLNGTGNSVNNRMTGNDGNNILDGGLGADTLIGGLGNDTYIVDNYGDTVTETSTLAGEIDTVRSSVAFTLGANVENLVLTGNDVINGTGNNLNNTLTGNDQANTLDGG</sequence>
<keyword evidence="3" id="KW-1185">Reference proteome</keyword>
<dbReference type="Proteomes" id="UP001222282">
    <property type="component" value="Chromosome"/>
</dbReference>
<feature type="non-terminal residue" evidence="2">
    <location>
        <position position="1"/>
    </location>
</feature>
<dbReference type="SUPFAM" id="SSF51120">
    <property type="entry name" value="beta-Roll"/>
    <property type="match status" value="1"/>
</dbReference>
<name>A0ABY7Z9T6_9PSED</name>
<dbReference type="Pfam" id="PF00353">
    <property type="entry name" value="HemolysinCabind"/>
    <property type="match status" value="2"/>
</dbReference>
<organism evidence="2 3">
    <name type="scientific">Pseudomonas serboccidentalis</name>
    <dbReference type="NCBI Taxonomy" id="2964670"/>
    <lineage>
        <taxon>Bacteria</taxon>
        <taxon>Pseudomonadati</taxon>
        <taxon>Pseudomonadota</taxon>
        <taxon>Gammaproteobacteria</taxon>
        <taxon>Pseudomonadales</taxon>
        <taxon>Pseudomonadaceae</taxon>
        <taxon>Pseudomonas</taxon>
    </lineage>
</organism>
<accession>A0ABY7Z9T6</accession>
<evidence type="ECO:0000313" key="2">
    <source>
        <dbReference type="EMBL" id="WDR36132.1"/>
    </source>
</evidence>
<dbReference type="Gene3D" id="2.150.10.10">
    <property type="entry name" value="Serralysin-like metalloprotease, C-terminal"/>
    <property type="match status" value="1"/>
</dbReference>
<dbReference type="InterPro" id="IPR011049">
    <property type="entry name" value="Serralysin-like_metalloprot_C"/>
</dbReference>
<proteinExistence type="predicted"/>
<keyword evidence="1" id="KW-0106">Calcium</keyword>